<feature type="domain" description="Importin N-terminal" evidence="14">
    <location>
        <begin position="605"/>
        <end position="685"/>
    </location>
</feature>
<comment type="subcellular location">
    <subcellularLocation>
        <location evidence="2">Bud neck</location>
    </subcellularLocation>
    <subcellularLocation>
        <location evidence="1">Membrane</location>
        <topology evidence="1">Multi-pass membrane protein</topology>
    </subcellularLocation>
</comment>
<dbReference type="InterPro" id="IPR025662">
    <property type="entry name" value="Sigma_54_int_dom_ATP-bd_1"/>
</dbReference>
<keyword evidence="9 13" id="KW-0472">Membrane</keyword>
<dbReference type="InterPro" id="IPR000326">
    <property type="entry name" value="PAP2/HPO"/>
</dbReference>
<evidence type="ECO:0000313" key="17">
    <source>
        <dbReference type="Proteomes" id="UP000825434"/>
    </source>
</evidence>
<feature type="region of interest" description="Disordered" evidence="12">
    <location>
        <begin position="342"/>
        <end position="372"/>
    </location>
</feature>
<feature type="transmembrane region" description="Helical" evidence="13">
    <location>
        <begin position="1598"/>
        <end position="1619"/>
    </location>
</feature>
<feature type="compositionally biased region" description="Basic and acidic residues" evidence="12">
    <location>
        <begin position="440"/>
        <end position="451"/>
    </location>
</feature>
<dbReference type="EMBL" id="CP076662">
    <property type="protein sequence ID" value="QWU87737.1"/>
    <property type="molecule type" value="Genomic_DNA"/>
</dbReference>
<dbReference type="InterPro" id="IPR016024">
    <property type="entry name" value="ARM-type_fold"/>
</dbReference>
<proteinExistence type="inferred from homology"/>
<dbReference type="InterPro" id="IPR011989">
    <property type="entry name" value="ARM-like"/>
</dbReference>
<evidence type="ECO:0000256" key="2">
    <source>
        <dbReference type="ARBA" id="ARBA00004266"/>
    </source>
</evidence>
<keyword evidence="17" id="KW-1185">Reference proteome</keyword>
<evidence type="ECO:0000256" key="7">
    <source>
        <dbReference type="ARBA" id="ARBA00022989"/>
    </source>
</evidence>
<name>A0ABX8I3Q2_9ASCO</name>
<evidence type="ECO:0000256" key="1">
    <source>
        <dbReference type="ARBA" id="ARBA00004141"/>
    </source>
</evidence>
<dbReference type="Proteomes" id="UP000825434">
    <property type="component" value="Chromosome 2"/>
</dbReference>
<dbReference type="SUPFAM" id="SSF48317">
    <property type="entry name" value="Acid phosphatase/Vanadium-dependent haloperoxidase"/>
    <property type="match status" value="1"/>
</dbReference>
<feature type="compositionally biased region" description="Polar residues" evidence="12">
    <location>
        <begin position="536"/>
        <end position="546"/>
    </location>
</feature>
<dbReference type="PROSITE" id="PS51719">
    <property type="entry name" value="G_SEPTIN"/>
    <property type="match status" value="1"/>
</dbReference>
<evidence type="ECO:0000256" key="4">
    <source>
        <dbReference type="ARBA" id="ARBA00022737"/>
    </source>
</evidence>
<keyword evidence="3 13" id="KW-0812">Transmembrane</keyword>
<evidence type="ECO:0000256" key="10">
    <source>
        <dbReference type="RuleBase" id="RU004560"/>
    </source>
</evidence>
<evidence type="ECO:0000256" key="13">
    <source>
        <dbReference type="SAM" id="Phobius"/>
    </source>
</evidence>
<keyword evidence="11" id="KW-0175">Coiled coil</keyword>
<feature type="domain" description="Septin-type G" evidence="15">
    <location>
        <begin position="24"/>
        <end position="341"/>
    </location>
</feature>
<gene>
    <name evidence="16" type="ORF">CA3LBN_002002</name>
</gene>
<dbReference type="PROSITE" id="PS50166">
    <property type="entry name" value="IMPORTIN_B_NT"/>
    <property type="match status" value="1"/>
</dbReference>
<comment type="similarity">
    <text evidence="10">Belongs to the TRAFAC class TrmE-Era-EngA-EngB-Septin-like GTPase superfamily. Septin GTPase family.</text>
</comment>
<dbReference type="PROSITE" id="PS00675">
    <property type="entry name" value="SIGMA54_INTERACT_1"/>
    <property type="match status" value="1"/>
</dbReference>
<keyword evidence="4" id="KW-0677">Repeat</keyword>
<dbReference type="Pfam" id="PF01569">
    <property type="entry name" value="PAP2"/>
    <property type="match status" value="1"/>
</dbReference>
<feature type="compositionally biased region" description="Polar residues" evidence="12">
    <location>
        <begin position="452"/>
        <end position="468"/>
    </location>
</feature>
<dbReference type="InterPro" id="IPR016491">
    <property type="entry name" value="Septin"/>
</dbReference>
<feature type="region of interest" description="Disordered" evidence="12">
    <location>
        <begin position="534"/>
        <end position="556"/>
    </location>
</feature>
<evidence type="ECO:0000256" key="11">
    <source>
        <dbReference type="SAM" id="Coils"/>
    </source>
</evidence>
<dbReference type="InterPro" id="IPR058584">
    <property type="entry name" value="IMB1_TNPO1-like_TPR"/>
</dbReference>
<evidence type="ECO:0000256" key="8">
    <source>
        <dbReference type="ARBA" id="ARBA00023134"/>
    </source>
</evidence>
<dbReference type="InterPro" id="IPR036938">
    <property type="entry name" value="PAP2/HPO_sf"/>
</dbReference>
<dbReference type="InterPro" id="IPR039667">
    <property type="entry name" value="Dolichyldiphosphatase_PAP2"/>
</dbReference>
<dbReference type="Pfam" id="PF00735">
    <property type="entry name" value="Septin"/>
    <property type="match status" value="1"/>
</dbReference>
<dbReference type="InterPro" id="IPR030379">
    <property type="entry name" value="G_SEPTIN_dom"/>
</dbReference>
<evidence type="ECO:0000259" key="15">
    <source>
        <dbReference type="PROSITE" id="PS51719"/>
    </source>
</evidence>
<feature type="compositionally biased region" description="Low complexity" evidence="12">
    <location>
        <begin position="429"/>
        <end position="439"/>
    </location>
</feature>
<accession>A0ABX8I3Q2</accession>
<evidence type="ECO:0008006" key="18">
    <source>
        <dbReference type="Google" id="ProtNLM"/>
    </source>
</evidence>
<evidence type="ECO:0000256" key="9">
    <source>
        <dbReference type="ARBA" id="ARBA00023136"/>
    </source>
</evidence>
<reference evidence="16 17" key="1">
    <citation type="submission" date="2021-06" db="EMBL/GenBank/DDBJ databases">
        <title>Candida outbreak in Lebanon.</title>
        <authorList>
            <person name="Finianos M."/>
        </authorList>
    </citation>
    <scope>NUCLEOTIDE SEQUENCE [LARGE SCALE GENOMIC DNA]</scope>
    <source>
        <strain evidence="16">CA3LBN</strain>
    </source>
</reference>
<evidence type="ECO:0000259" key="14">
    <source>
        <dbReference type="PROSITE" id="PS50166"/>
    </source>
</evidence>
<dbReference type="Pfam" id="PF13513">
    <property type="entry name" value="HEAT_EZ"/>
    <property type="match status" value="1"/>
</dbReference>
<dbReference type="InterPro" id="IPR027417">
    <property type="entry name" value="P-loop_NTPase"/>
</dbReference>
<evidence type="ECO:0000313" key="16">
    <source>
        <dbReference type="EMBL" id="QWU87737.1"/>
    </source>
</evidence>
<dbReference type="SUPFAM" id="SSF48371">
    <property type="entry name" value="ARM repeat"/>
    <property type="match status" value="1"/>
</dbReference>
<dbReference type="SMART" id="SM00014">
    <property type="entry name" value="acidPPc"/>
    <property type="match status" value="1"/>
</dbReference>
<dbReference type="Gene3D" id="1.20.144.10">
    <property type="entry name" value="Phosphatidic acid phosphatase type 2/haloperoxidase"/>
    <property type="match status" value="1"/>
</dbReference>
<dbReference type="Gene3D" id="3.40.50.300">
    <property type="entry name" value="P-loop containing nucleotide triphosphate hydrolases"/>
    <property type="match status" value="1"/>
</dbReference>
<keyword evidence="5 10" id="KW-0547">Nucleotide-binding</keyword>
<dbReference type="InterPro" id="IPR001494">
    <property type="entry name" value="Importin-beta_N"/>
</dbReference>
<dbReference type="CDD" id="cd03382">
    <property type="entry name" value="PAP2_dolichyldiphosphatase"/>
    <property type="match status" value="1"/>
</dbReference>
<keyword evidence="6" id="KW-0378">Hydrolase</keyword>
<feature type="transmembrane region" description="Helical" evidence="13">
    <location>
        <begin position="1574"/>
        <end position="1592"/>
    </location>
</feature>
<feature type="compositionally biased region" description="Polar residues" evidence="12">
    <location>
        <begin position="360"/>
        <end position="372"/>
    </location>
</feature>
<keyword evidence="8 10" id="KW-0342">GTP-binding</keyword>
<evidence type="ECO:0000256" key="3">
    <source>
        <dbReference type="ARBA" id="ARBA00022692"/>
    </source>
</evidence>
<evidence type="ECO:0000256" key="6">
    <source>
        <dbReference type="ARBA" id="ARBA00022801"/>
    </source>
</evidence>
<dbReference type="PANTHER" id="PTHR18884">
    <property type="entry name" value="SEPTIN"/>
    <property type="match status" value="1"/>
</dbReference>
<dbReference type="Gene3D" id="1.25.10.10">
    <property type="entry name" value="Leucine-rich Repeat Variant"/>
    <property type="match status" value="1"/>
</dbReference>
<sequence>MDYSDSASMTSSSPMINYRKDAKKAVKFSFMVAGESGTGKSTFVNCLLNRKVMNHKYEGVDGSGDTKTLAYTSAQNVNLPNASILATNEFDASAAQEEPGIALTETKVEIVDDDGIRMQLNIVDTPGFGENLNNEMCFVEIENFLKQQFDLVLAEETRIKRNPRFVDTRVHCLLYFIVPTGHGLRDLDIATMKRLSKYVNIIPVIGRADSFTLEEIQHFKQQIKIDIERFNVPVFQFDNFVSEYDEDEDYDLIQECKYLTRLQPFAIIASEQDFEIKDTNTGETKVIKARQYPWGLVDVNNPKYSDFPVLKSVLLGSHLQDLKDLTHDFLYETYRTERLTGVTGKGIDEDEDDTFHDSTDAPQGVTNAVPSLSNLAKLTDESAFKLDQDKDDDSDDNTSLLSSSSKKPRSMLINEEASAESPRVRGNASFTSSVSSVTGGERESQYSHTDRSNNSFKRMSIGPQRSQLRQISETVPYVIRHERILERQQKLEEMEQASARELANRAQTLEQRAAALKAKEKLLLQKLEAYKKKQSASETTSVNTEGADTENEETSQSFAIRKDETLTDLHSVPSNLLVVAYQEMDITGLLDSAFSGADANTRNEAERQLSEFANSSFGEYMVYLADVLVNESAKPEIRMLSALGMKNQLTAKDPRTRAQQSARWVSLAGDAKQKIKESSVKTLLGNDERMTTSVSQLVSSIALIELPRNEWPDLIPTIIEHTKAENSVTVKRACLLTIGYICESADANDPQILAQSNGILIAIVQGVQANEQSTKVRLTALNALINSLQFISSNFSREGERNFIMQVVCEATQADDSDLQAAAFACLAKIVALYYNYMSLYMEKALYILSMSGMQSEDQNVACMAIEFWSTVCEEEFEIAFNLHEGTETPQMNSYNFALYATKDVLPVLLKLLKNQNEDPEDDDWSVAMAAGSCLQLFAQTTGMYVVDPTLQFFAANIGSTEWRDREAAIMAFGSILEGPEVEHLKPAIQEAIKPILNLIGDPVLQVKETSAWCLGKIAEIALGALDLQNDLQPLLEGMLHGLKDHPKVSVNCCWTLINILEQLCKEANEQQTSVMSVYYETFVPALVQLTDKSDNDFNSRASAYEALSAFVSYSAFDTMPIIHSIASEVLSRLEATIAMQQQATSADARSQLEELQINILSLLTNIIRRLSNEVLSAADNLMTLLIKLLEAQEPNALIEEDIFLAISAVASAVGPEFMKYMDSFLPYLTKALHNIESPTCNTAVGLVADLAQSLGPQITNYLDGLMDILGRNLNNENAKRDLKPAILSCFGDIAGVVEAGFMPYMDVVANICTQLSTVVPEDSSFETLDYVNSLKEAVLDCYVGIVSSLNQKPELLFSYLGHIFQLIEQIAADIELSNIENTARSAVGLLGDIAAMYPDGQLRSMYSQDWVTQFIKKTRANLSFSQSTKDAASRAIINYIMESTSLESSIPFDHTYILYDPNDIISTICVQFSLLPIYIMVFYTSWFLITREIEPVIIVGGHLVGEVMNKIVKHIVKQPRPDFHKDFGAGSYGLSYGMPSAHSQFMGLFAAYYICTILMKVPLQKWQKVVGSFLLSVSALGVAFSRVYLLYHTAEQVIVGVLLGAVLGTGFFVVASVFRDIGIVDWVLSWRIVRFFWIKDSYYHSYQTFEEEWKATQTRAQAARQKQE</sequence>
<organism evidence="16 17">
    <name type="scientific">Candidozyma haemuli</name>
    <dbReference type="NCBI Taxonomy" id="45357"/>
    <lineage>
        <taxon>Eukaryota</taxon>
        <taxon>Fungi</taxon>
        <taxon>Dikarya</taxon>
        <taxon>Ascomycota</taxon>
        <taxon>Saccharomycotina</taxon>
        <taxon>Pichiomycetes</taxon>
        <taxon>Metschnikowiaceae</taxon>
        <taxon>Candidozyma</taxon>
    </lineage>
</organism>
<dbReference type="CDD" id="cd01850">
    <property type="entry name" value="CDC_Septin"/>
    <property type="match status" value="1"/>
</dbReference>
<evidence type="ECO:0000256" key="12">
    <source>
        <dbReference type="SAM" id="MobiDB-lite"/>
    </source>
</evidence>
<evidence type="ECO:0000256" key="5">
    <source>
        <dbReference type="ARBA" id="ARBA00022741"/>
    </source>
</evidence>
<keyword evidence="7 13" id="KW-1133">Transmembrane helix</keyword>
<dbReference type="SUPFAM" id="SSF52540">
    <property type="entry name" value="P-loop containing nucleoside triphosphate hydrolases"/>
    <property type="match status" value="1"/>
</dbReference>
<feature type="transmembrane region" description="Helical" evidence="13">
    <location>
        <begin position="1465"/>
        <end position="1490"/>
    </location>
</feature>
<feature type="region of interest" description="Disordered" evidence="12">
    <location>
        <begin position="386"/>
        <end position="468"/>
    </location>
</feature>
<dbReference type="SMART" id="SM00913">
    <property type="entry name" value="IBN_N"/>
    <property type="match status" value="1"/>
</dbReference>
<dbReference type="Pfam" id="PF25574">
    <property type="entry name" value="TPR_IMB1"/>
    <property type="match status" value="1"/>
</dbReference>
<protein>
    <recommendedName>
        <fullName evidence="18">Dolichyldiphosphatase</fullName>
    </recommendedName>
</protein>
<feature type="coiled-coil region" evidence="11">
    <location>
        <begin position="492"/>
        <end position="533"/>
    </location>
</feature>
<dbReference type="Pfam" id="PF03810">
    <property type="entry name" value="IBN_N"/>
    <property type="match status" value="1"/>
</dbReference>